<gene>
    <name evidence="1" type="ORF">Cba03nite_39580</name>
</gene>
<proteinExistence type="predicted"/>
<protein>
    <submittedName>
        <fullName evidence="1">Uncharacterized protein</fullName>
    </submittedName>
</protein>
<name>A0A8J3JRS4_9ACTN</name>
<dbReference type="EMBL" id="BONF01000021">
    <property type="protein sequence ID" value="GIF82609.1"/>
    <property type="molecule type" value="Genomic_DNA"/>
</dbReference>
<comment type="caution">
    <text evidence="1">The sequence shown here is derived from an EMBL/GenBank/DDBJ whole genome shotgun (WGS) entry which is preliminary data.</text>
</comment>
<dbReference type="Proteomes" id="UP000601223">
    <property type="component" value="Unassembled WGS sequence"/>
</dbReference>
<keyword evidence="2" id="KW-1185">Reference proteome</keyword>
<dbReference type="RefSeq" id="WP_203748103.1">
    <property type="nucleotide sequence ID" value="NZ_BONF01000021.1"/>
</dbReference>
<evidence type="ECO:0000313" key="1">
    <source>
        <dbReference type="EMBL" id="GIF82609.1"/>
    </source>
</evidence>
<organism evidence="1 2">
    <name type="scientific">Catellatospora bangladeshensis</name>
    <dbReference type="NCBI Taxonomy" id="310355"/>
    <lineage>
        <taxon>Bacteria</taxon>
        <taxon>Bacillati</taxon>
        <taxon>Actinomycetota</taxon>
        <taxon>Actinomycetes</taxon>
        <taxon>Micromonosporales</taxon>
        <taxon>Micromonosporaceae</taxon>
        <taxon>Catellatospora</taxon>
    </lineage>
</organism>
<evidence type="ECO:0000313" key="2">
    <source>
        <dbReference type="Proteomes" id="UP000601223"/>
    </source>
</evidence>
<reference evidence="1 2" key="1">
    <citation type="submission" date="2021-01" db="EMBL/GenBank/DDBJ databases">
        <title>Whole genome shotgun sequence of Catellatospora bangladeshensis NBRC 107357.</title>
        <authorList>
            <person name="Komaki H."/>
            <person name="Tamura T."/>
        </authorList>
    </citation>
    <scope>NUCLEOTIDE SEQUENCE [LARGE SCALE GENOMIC DNA]</scope>
    <source>
        <strain evidence="1 2">NBRC 107357</strain>
    </source>
</reference>
<accession>A0A8J3JRS4</accession>
<sequence length="415" mass="45711">MATIVIYPQADLAAVEAVLDGLARRVDGQWLVEAGPLFVMVFAGSRLTPGDGFDPAELTRLATGLGRPVTCAVCVEIPAGAGDAAREFTVGVLSACGGRAEDEASGHLWSLSEITERLQVGHLRFYDRGRYGEYRVPFAVPAEHVRYAAVADADDIVRGHRDGWLSAADATRLAFLRRCDMTDRRPEFGLLERVTPGTGEYEQVAATIVDRWGSSSPFWEYAAASWCYTLPAGERDRKLRELADATGSPDLVDVAADPDGYGPAWLACWREQFLLGPVADGDGMNWADLSALMGTDRPEEVDAAFERAEPNVGVAVIGLALTHPDPQPILARTARALASDNPALRAQAIVALAHAARLHGVVDRANLRLLRRSPRGNAADDDLWTFVPHRRLPWWLWRHQLVRRCRWHLWERWLP</sequence>
<dbReference type="AlphaFoldDB" id="A0A8J3JRS4"/>